<accession>A0AAE1HSC5</accession>
<reference evidence="2" key="1">
    <citation type="submission" date="2021-07" db="EMBL/GenBank/DDBJ databases">
        <authorList>
            <person name="Catto M.A."/>
            <person name="Jacobson A."/>
            <person name="Kennedy G."/>
            <person name="Labadie P."/>
            <person name="Hunt B.G."/>
            <person name="Srinivasan R."/>
        </authorList>
    </citation>
    <scope>NUCLEOTIDE SEQUENCE</scope>
    <source>
        <strain evidence="2">PL_HMW_Pooled</strain>
        <tissue evidence="2">Head</tissue>
    </source>
</reference>
<feature type="compositionally biased region" description="Polar residues" evidence="1">
    <location>
        <begin position="181"/>
        <end position="191"/>
    </location>
</feature>
<dbReference type="Proteomes" id="UP001219518">
    <property type="component" value="Unassembled WGS sequence"/>
</dbReference>
<reference evidence="2" key="2">
    <citation type="journal article" date="2023" name="BMC Genomics">
        <title>Pest status, molecular evolution, and epigenetic factors derived from the genome assembly of Frankliniella fusca, a thysanopteran phytovirus vector.</title>
        <authorList>
            <person name="Catto M.A."/>
            <person name="Labadie P.E."/>
            <person name="Jacobson A.L."/>
            <person name="Kennedy G.G."/>
            <person name="Srinivasan R."/>
            <person name="Hunt B.G."/>
        </authorList>
    </citation>
    <scope>NUCLEOTIDE SEQUENCE</scope>
    <source>
        <strain evidence="2">PL_HMW_Pooled</strain>
    </source>
</reference>
<gene>
    <name evidence="2" type="ORF">KUF71_014926</name>
</gene>
<dbReference type="AlphaFoldDB" id="A0AAE1HSC5"/>
<evidence type="ECO:0000313" key="2">
    <source>
        <dbReference type="EMBL" id="KAK3926590.1"/>
    </source>
</evidence>
<proteinExistence type="predicted"/>
<protein>
    <submittedName>
        <fullName evidence="2">ARL14 effector protein</fullName>
    </submittedName>
</protein>
<evidence type="ECO:0000256" key="1">
    <source>
        <dbReference type="SAM" id="MobiDB-lite"/>
    </source>
</evidence>
<feature type="region of interest" description="Disordered" evidence="1">
    <location>
        <begin position="166"/>
        <end position="191"/>
    </location>
</feature>
<evidence type="ECO:0000313" key="3">
    <source>
        <dbReference type="Proteomes" id="UP001219518"/>
    </source>
</evidence>
<organism evidence="2 3">
    <name type="scientific">Frankliniella fusca</name>
    <dbReference type="NCBI Taxonomy" id="407009"/>
    <lineage>
        <taxon>Eukaryota</taxon>
        <taxon>Metazoa</taxon>
        <taxon>Ecdysozoa</taxon>
        <taxon>Arthropoda</taxon>
        <taxon>Hexapoda</taxon>
        <taxon>Insecta</taxon>
        <taxon>Pterygota</taxon>
        <taxon>Neoptera</taxon>
        <taxon>Paraneoptera</taxon>
        <taxon>Thysanoptera</taxon>
        <taxon>Terebrantia</taxon>
        <taxon>Thripoidea</taxon>
        <taxon>Thripidae</taxon>
        <taxon>Frankliniella</taxon>
    </lineage>
</organism>
<comment type="caution">
    <text evidence="2">The sequence shown here is derived from an EMBL/GenBank/DDBJ whole genome shotgun (WGS) entry which is preliminary data.</text>
</comment>
<name>A0AAE1HSC5_9NEOP</name>
<dbReference type="PANTHER" id="PTHR46601:SF1">
    <property type="entry name" value="ADF-H DOMAIN-CONTAINING PROTEIN"/>
    <property type="match status" value="1"/>
</dbReference>
<keyword evidence="3" id="KW-1185">Reference proteome</keyword>
<sequence>MMGIKFSSKTCALCISSSVTPSGMSEPPPKVAPVCSLWSFDQKCSDKLLSRKAISAEDRRLIKLRTNGFKLKDSICTFHFKRYIESFVSHEKDCCNILKKHPDETRVKATSDPLTLPLREKGKRLGLFIIPGKKLCMKCRIELFKLLRTGDDVTAPAISSSSSTSVAVSQDSVGPGCNAGEGTTTSDDNNAAAGSQGSFVAPITKDTLEDINKFLLQQKENPIDLKKLSQKRYVLEQLDILYKIFFSLAKQPVPTTSITLAMENSVYFEEIISQLKEYVNGTCSLADKMHALSILPRSMTIEKIREYFEVSRRLVKNTKSLVGTSGVLCNPNKKQGRPIQEEIVSAAIKFYLRQDISRELPGKNNFVTVRENGERVRKQKHLLMGNISEVHEEFQKLHPEIKISRSKFAAIRPKEYCLASNAGMHNVCVCSIHENPKLMFNGAHLNQISDLNSKSPTDCIKFFVCTKPTTECYFRTRSKCPDKMKFVKLIEEYFDSEMVEEVTYNQWESTDRGNIITRISSIEDFIEDFVNLMEDLITHHYIYKEQSAFFNERLNDLQDGEVVIVGDFAENYTFLVNDSIQAMYFKQKQATLHPFSVSYWDSQLEEKQHLSYAVISDHMEHSTVAFYSFQKKLLEDLKKKKVNMKIIYYFSDGCSGQYKNKKMAANVWYHKKDFGIPAQWHFFATSHGKSACDGIGGTLKRLATYYSKQHIQPGTLITTPLLFFEFAQKQIKGICSLWVSTEEVAEVETKLKVRFNSAYKIDGIKSCHSITPCENENFVLIRKYSKALESTKRKISTAEDHTLKLEEVRGYAIYWNHEEPKWNLCYVNSTNEETGEINIEELTNRQAGPPFRQTSLPAPLCYAGNSVRQGACLLGLPVAFGRAFGPTPK</sequence>
<dbReference type="PANTHER" id="PTHR46601">
    <property type="entry name" value="ULP_PROTEASE DOMAIN-CONTAINING PROTEIN"/>
    <property type="match status" value="1"/>
</dbReference>
<dbReference type="EMBL" id="JAHWGI010001267">
    <property type="protein sequence ID" value="KAK3926590.1"/>
    <property type="molecule type" value="Genomic_DNA"/>
</dbReference>